<keyword evidence="11" id="KW-1185">Reference proteome</keyword>
<dbReference type="GO" id="GO:0000727">
    <property type="term" value="P:double-strand break repair via break-induced replication"/>
    <property type="evidence" value="ECO:0007669"/>
    <property type="project" value="TreeGrafter"/>
</dbReference>
<evidence type="ECO:0000313" key="10">
    <source>
        <dbReference type="EMBL" id="KXJ89505.1"/>
    </source>
</evidence>
<dbReference type="InParanoid" id="A0A136IX38"/>
<accession>A0A136IX38</accession>
<evidence type="ECO:0000256" key="1">
    <source>
        <dbReference type="ARBA" id="ARBA00004123"/>
    </source>
</evidence>
<feature type="region of interest" description="Disordered" evidence="9">
    <location>
        <begin position="62"/>
        <end position="199"/>
    </location>
</feature>
<dbReference type="PANTHER" id="PTHR28124:SF1">
    <property type="entry name" value="DNA REPLICATION REGULATOR SLD2"/>
    <property type="match status" value="1"/>
</dbReference>
<dbReference type="FunCoup" id="A0A136IX38">
    <property type="interactions" value="48"/>
</dbReference>
<dbReference type="Pfam" id="PF11719">
    <property type="entry name" value="Drc1-Sld2"/>
    <property type="match status" value="1"/>
</dbReference>
<reference evidence="11" key="1">
    <citation type="submission" date="2016-02" db="EMBL/GenBank/DDBJ databases">
        <title>Draft genome sequence of Microdochium bolleyi, a fungal endophyte of beachgrass.</title>
        <authorList>
            <consortium name="DOE Joint Genome Institute"/>
            <person name="David A.S."/>
            <person name="May G."/>
            <person name="Haridas S."/>
            <person name="Lim J."/>
            <person name="Wang M."/>
            <person name="Labutti K."/>
            <person name="Lipzen A."/>
            <person name="Barry K."/>
            <person name="Grigoriev I.V."/>
        </authorList>
    </citation>
    <scope>NUCLEOTIDE SEQUENCE [LARGE SCALE GENOMIC DNA]</scope>
    <source>
        <strain evidence="11">J235TASD1</strain>
    </source>
</reference>
<evidence type="ECO:0000256" key="5">
    <source>
        <dbReference type="ARBA" id="ARBA00023242"/>
    </source>
</evidence>
<evidence type="ECO:0000313" key="11">
    <source>
        <dbReference type="Proteomes" id="UP000070501"/>
    </source>
</evidence>
<proteinExistence type="inferred from homology"/>
<evidence type="ECO:0000256" key="3">
    <source>
        <dbReference type="ARBA" id="ARBA00018363"/>
    </source>
</evidence>
<dbReference type="GO" id="GO:0003697">
    <property type="term" value="F:single-stranded DNA binding"/>
    <property type="evidence" value="ECO:0007669"/>
    <property type="project" value="TreeGrafter"/>
</dbReference>
<dbReference type="GO" id="GO:0003688">
    <property type="term" value="F:DNA replication origin binding"/>
    <property type="evidence" value="ECO:0007669"/>
    <property type="project" value="TreeGrafter"/>
</dbReference>
<dbReference type="AlphaFoldDB" id="A0A136IX38"/>
<dbReference type="Gene3D" id="1.10.10.1460">
    <property type="match status" value="1"/>
</dbReference>
<dbReference type="GO" id="GO:0031261">
    <property type="term" value="C:DNA replication preinitiation complex"/>
    <property type="evidence" value="ECO:0007669"/>
    <property type="project" value="TreeGrafter"/>
</dbReference>
<keyword evidence="6 8" id="KW-0131">Cell cycle</keyword>
<dbReference type="InterPro" id="IPR040203">
    <property type="entry name" value="Sld2"/>
</dbReference>
<protein>
    <recommendedName>
        <fullName evidence="3 8">DNA replication regulator SLD2</fullName>
    </recommendedName>
</protein>
<dbReference type="GO" id="GO:1902977">
    <property type="term" value="P:mitotic DNA replication preinitiation complex assembly"/>
    <property type="evidence" value="ECO:0007669"/>
    <property type="project" value="TreeGrafter"/>
</dbReference>
<gene>
    <name evidence="10" type="ORF">Micbo1qcDRAFT_196801</name>
</gene>
<feature type="compositionally biased region" description="Low complexity" evidence="9">
    <location>
        <begin position="400"/>
        <end position="410"/>
    </location>
</feature>
<dbReference type="EMBL" id="KQ964255">
    <property type="protein sequence ID" value="KXJ89505.1"/>
    <property type="molecule type" value="Genomic_DNA"/>
</dbReference>
<evidence type="ECO:0000256" key="2">
    <source>
        <dbReference type="ARBA" id="ARBA00007276"/>
    </source>
</evidence>
<evidence type="ECO:0000256" key="4">
    <source>
        <dbReference type="ARBA" id="ARBA00022705"/>
    </source>
</evidence>
<feature type="compositionally biased region" description="Acidic residues" evidence="9">
    <location>
        <begin position="327"/>
        <end position="337"/>
    </location>
</feature>
<comment type="subcellular location">
    <subcellularLocation>
        <location evidence="1 8">Nucleus</location>
    </subcellularLocation>
</comment>
<keyword evidence="5 8" id="KW-0539">Nucleus</keyword>
<dbReference type="OrthoDB" id="8775810at2759"/>
<dbReference type="PANTHER" id="PTHR28124">
    <property type="entry name" value="DNA REPLICATION REGULATOR SLD2"/>
    <property type="match status" value="1"/>
</dbReference>
<feature type="region of interest" description="Disordered" evidence="9">
    <location>
        <begin position="236"/>
        <end position="262"/>
    </location>
</feature>
<feature type="compositionally biased region" description="Basic residues" evidence="9">
    <location>
        <begin position="351"/>
        <end position="372"/>
    </location>
</feature>
<name>A0A136IX38_9PEZI</name>
<evidence type="ECO:0000256" key="9">
    <source>
        <dbReference type="SAM" id="MobiDB-lite"/>
    </source>
</evidence>
<sequence>MDDAERQAYEASAQQLRADLKRFESDWAASHGGSKPGREDIKANADIANAYKKYNKVRDILAGKIAPSQKPARSQKRRTEPPPVQSPSKRARPQETPSKIRTINVEDPDFATPSTRRLFSPAVPTSIGPTPQKDGRILGLFDLLSGSEQTPSKSTTEKDKDRPVTVQATPTKRKASELDEDEENGRFGRTPMSSSKRTMLDTFLTPLKRRDANAGTKTPQTVRKLEFSTPSFLRRAPLPAVDENGEYRSPEPLRLPRKPFGRGLSSVVAGLRRMEEEHLDDDLEALREMEAGDTSAPAPAKTIAGVPKPRQDVLVPDSQGPQLLGGFDDEGLYDSDPEQQVGRDGQPLRVYQKKGQKRTTRRVKMRPTRAKRPAAQAEGSVSDDDEVVEETQIQPTVPGDSDPLDLSSDSEFGGSGNESTSEQAKKRSKATKTVKASKEKVEKGSKVKEVVKMISATAHANFKRLKLKNHGAKGGPGFNSRFRRRR</sequence>
<feature type="region of interest" description="Disordered" evidence="9">
    <location>
        <begin position="287"/>
        <end position="445"/>
    </location>
</feature>
<feature type="compositionally biased region" description="Basic and acidic residues" evidence="9">
    <location>
        <begin position="436"/>
        <end position="445"/>
    </location>
</feature>
<feature type="region of interest" description="Disordered" evidence="9">
    <location>
        <begin position="465"/>
        <end position="486"/>
    </location>
</feature>
<evidence type="ECO:0000256" key="6">
    <source>
        <dbReference type="ARBA" id="ARBA00023306"/>
    </source>
</evidence>
<evidence type="ECO:0000256" key="7">
    <source>
        <dbReference type="ARBA" id="ARBA00025253"/>
    </source>
</evidence>
<evidence type="ECO:0000256" key="8">
    <source>
        <dbReference type="RuleBase" id="RU367067"/>
    </source>
</evidence>
<dbReference type="GO" id="GO:0006270">
    <property type="term" value="P:DNA replication initiation"/>
    <property type="evidence" value="ECO:0007669"/>
    <property type="project" value="UniProtKB-UniRule"/>
</dbReference>
<dbReference type="InterPro" id="IPR021110">
    <property type="entry name" value="DNA_rep_checkpnt_protein"/>
</dbReference>
<dbReference type="Proteomes" id="UP000070501">
    <property type="component" value="Unassembled WGS sequence"/>
</dbReference>
<organism evidence="10 11">
    <name type="scientific">Microdochium bolleyi</name>
    <dbReference type="NCBI Taxonomy" id="196109"/>
    <lineage>
        <taxon>Eukaryota</taxon>
        <taxon>Fungi</taxon>
        <taxon>Dikarya</taxon>
        <taxon>Ascomycota</taxon>
        <taxon>Pezizomycotina</taxon>
        <taxon>Sordariomycetes</taxon>
        <taxon>Xylariomycetidae</taxon>
        <taxon>Xylariales</taxon>
        <taxon>Microdochiaceae</taxon>
        <taxon>Microdochium</taxon>
    </lineage>
</organism>
<keyword evidence="4 8" id="KW-0235">DNA replication</keyword>
<comment type="function">
    <text evidence="7 8">Has a role in the initiation of DNA replication. Required at S-phase checkpoint.</text>
</comment>
<comment type="similarity">
    <text evidence="2 8">Belongs to the SLD2 family.</text>
</comment>